<dbReference type="InterPro" id="IPR041664">
    <property type="entry name" value="AAA_16"/>
</dbReference>
<dbReference type="SUPFAM" id="SSF52540">
    <property type="entry name" value="P-loop containing nucleoside triphosphate hydrolases"/>
    <property type="match status" value="1"/>
</dbReference>
<dbReference type="Gene3D" id="1.10.10.10">
    <property type="entry name" value="Winged helix-like DNA-binding domain superfamily/Winged helix DNA-binding domain"/>
    <property type="match status" value="1"/>
</dbReference>
<feature type="domain" description="Orc1-like AAA ATPase" evidence="2">
    <location>
        <begin position="177"/>
        <end position="299"/>
    </location>
</feature>
<dbReference type="PANTHER" id="PTHR47691">
    <property type="entry name" value="REGULATOR-RELATED"/>
    <property type="match status" value="1"/>
</dbReference>
<protein>
    <submittedName>
        <fullName evidence="3">Archaeal ATPase family protein</fullName>
    </submittedName>
</protein>
<dbReference type="AlphaFoldDB" id="A0A075H2D8"/>
<dbReference type="SUPFAM" id="SSF48452">
    <property type="entry name" value="TPR-like"/>
    <property type="match status" value="2"/>
</dbReference>
<dbReference type="SMART" id="SM00028">
    <property type="entry name" value="TPR"/>
    <property type="match status" value="6"/>
</dbReference>
<dbReference type="Pfam" id="PF13424">
    <property type="entry name" value="TPR_12"/>
    <property type="match status" value="1"/>
</dbReference>
<dbReference type="Gene3D" id="1.25.40.10">
    <property type="entry name" value="Tetratricopeptide repeat domain"/>
    <property type="match status" value="2"/>
</dbReference>
<dbReference type="Pfam" id="PF13191">
    <property type="entry name" value="AAA_16"/>
    <property type="match status" value="1"/>
</dbReference>
<dbReference type="EMBL" id="KF900860">
    <property type="protein sequence ID" value="AIF09370.1"/>
    <property type="molecule type" value="Genomic_DNA"/>
</dbReference>
<organism evidence="3">
    <name type="scientific">uncultured marine group II/III euryarchaeote KM3_36_F10</name>
    <dbReference type="NCBI Taxonomy" id="1456440"/>
    <lineage>
        <taxon>Archaea</taxon>
        <taxon>Methanobacteriati</taxon>
        <taxon>Methanobacteriota</taxon>
        <taxon>environmental samples</taxon>
    </lineage>
</organism>
<dbReference type="PANTHER" id="PTHR47691:SF3">
    <property type="entry name" value="HTH-TYPE TRANSCRIPTIONAL REGULATOR RV0890C-RELATED"/>
    <property type="match status" value="1"/>
</dbReference>
<reference evidence="3" key="1">
    <citation type="journal article" date="2014" name="Genome Biol. Evol.">
        <title>Pangenome evidence for extensive interdomain horizontal transfer affecting lineage core and shell genes in uncultured planktonic thaumarchaeota and euryarchaeota.</title>
        <authorList>
            <person name="Deschamps P."/>
            <person name="Zivanovic Y."/>
            <person name="Moreira D."/>
            <person name="Rodriguez-Valera F."/>
            <person name="Lopez-Garcia P."/>
        </authorList>
    </citation>
    <scope>NUCLEOTIDE SEQUENCE</scope>
</reference>
<feature type="repeat" description="TPR" evidence="1">
    <location>
        <begin position="712"/>
        <end position="745"/>
    </location>
</feature>
<dbReference type="InterPro" id="IPR036388">
    <property type="entry name" value="WH-like_DNA-bd_sf"/>
</dbReference>
<name>A0A075H2D8_9EURY</name>
<dbReference type="InterPro" id="IPR011990">
    <property type="entry name" value="TPR-like_helical_dom_sf"/>
</dbReference>
<proteinExistence type="predicted"/>
<keyword evidence="1" id="KW-0802">TPR repeat</keyword>
<dbReference type="PROSITE" id="PS50005">
    <property type="entry name" value="TPR"/>
    <property type="match status" value="2"/>
</dbReference>
<evidence type="ECO:0000256" key="1">
    <source>
        <dbReference type="PROSITE-ProRule" id="PRU00339"/>
    </source>
</evidence>
<dbReference type="InterPro" id="IPR027417">
    <property type="entry name" value="P-loop_NTPase"/>
</dbReference>
<dbReference type="Gene3D" id="3.40.50.300">
    <property type="entry name" value="P-loop containing nucleotide triphosphate hydrolases"/>
    <property type="match status" value="1"/>
</dbReference>
<dbReference type="InterPro" id="IPR019734">
    <property type="entry name" value="TPR_rpt"/>
</dbReference>
<sequence>MTTMAVPRPGVQERILLHLRDYVDHADKVEVPFALSQMGIANAVAIARSNVPRAIAGMREQGHLIERQAHVSGVSRKRKAYFLTEEGASIADDIWAKVSTQAVRLVHPDGRSESMELGHALDSTDLPLRHVDFLRYIDDTGTVDLSILSPELIERDLSKHIEKQLVSSLNDLPRSRRFFGREDELASMVALLEDHSSSILVPGIAGIGKTSLAGKLLEHFTHRRNLLYHRCQDWEGSRAFFEVTSEWLSALGHNDLSDYLAATPVPQANLAVDLIVEGLQDTPALIVVDDLHKVGDETLISALRSMTLKISELQDVGLVLFSRSFRMVVPESDSSGRIVTLVMPLEGLDQDSSRQILTAMPNIDTTQFLHIYTLSRGHPLVLELINRGNVGETFHATLEAFVEQEIFSRLSGPEKRLLGAIAVFREPMPLESISALDTETELLDSLVEKGLARQADSDHYDVHDLVREFLTRSMEESLRQELHSNAKEWYRNRLEAAADRIEYIHHLNESGGTEDLAEVLSSEGHKLVKAGHTELLGILRSLEREGFDSRSWCIIHELRGDILSIQGRWDEAESEYDAAIPIARKNSMAEELSRLLSARADIAVKRGAMDDALEMHRKALEIQIKLRDSVGAARSYNNMGYIFRRRRDLRHALEVYSNVEKLLESEDHPELCEARIRMAAAYLEMGELDRAREHALRAFEDTENRETDISHARAMAVLGRYYARVKENELAMQYYSAALDILSDQTDPHSAVEVSMLLGQVLNDAGRKEEASEQYIDALVLAEANDFRMLQGEVLARLGEVESDRSQKMDYLQRSLSVFRELGAVDRMREVQNSVHRAVMGN</sequence>
<evidence type="ECO:0000313" key="3">
    <source>
        <dbReference type="EMBL" id="AIF09370.1"/>
    </source>
</evidence>
<evidence type="ECO:0000259" key="2">
    <source>
        <dbReference type="Pfam" id="PF13191"/>
    </source>
</evidence>
<dbReference type="Pfam" id="PF13432">
    <property type="entry name" value="TPR_16"/>
    <property type="match status" value="2"/>
</dbReference>
<accession>A0A075H2D8</accession>
<feature type="repeat" description="TPR" evidence="1">
    <location>
        <begin position="633"/>
        <end position="666"/>
    </location>
</feature>